<proteinExistence type="predicted"/>
<organism evidence="2">
    <name type="scientific">viral metagenome</name>
    <dbReference type="NCBI Taxonomy" id="1070528"/>
    <lineage>
        <taxon>unclassified sequences</taxon>
        <taxon>metagenomes</taxon>
        <taxon>organismal metagenomes</taxon>
    </lineage>
</organism>
<feature type="region of interest" description="Disordered" evidence="1">
    <location>
        <begin position="203"/>
        <end position="229"/>
    </location>
</feature>
<dbReference type="InterPro" id="IPR043913">
    <property type="entry name" value="DUF5764"/>
</dbReference>
<feature type="compositionally biased region" description="Low complexity" evidence="1">
    <location>
        <begin position="209"/>
        <end position="224"/>
    </location>
</feature>
<reference evidence="2" key="1">
    <citation type="journal article" date="2020" name="Nature">
        <title>Giant virus diversity and host interactions through global metagenomics.</title>
        <authorList>
            <person name="Schulz F."/>
            <person name="Roux S."/>
            <person name="Paez-Espino D."/>
            <person name="Jungbluth S."/>
            <person name="Walsh D.A."/>
            <person name="Denef V.J."/>
            <person name="McMahon K.D."/>
            <person name="Konstantinidis K.T."/>
            <person name="Eloe-Fadrosh E.A."/>
            <person name="Kyrpides N.C."/>
            <person name="Woyke T."/>
        </authorList>
    </citation>
    <scope>NUCLEOTIDE SEQUENCE</scope>
    <source>
        <strain evidence="2">GVMAG-M-3300009159-65</strain>
    </source>
</reference>
<dbReference type="Pfam" id="PF19068">
    <property type="entry name" value="DUF5764"/>
    <property type="match status" value="1"/>
</dbReference>
<accession>A0A6C0EXK7</accession>
<protein>
    <submittedName>
        <fullName evidence="2">Uncharacterized protein</fullName>
    </submittedName>
</protein>
<evidence type="ECO:0000256" key="1">
    <source>
        <dbReference type="SAM" id="MobiDB-lite"/>
    </source>
</evidence>
<sequence length="335" mass="38767">MDDYTSNILNDSKNEWSILLINYITPHIMDGFKAIFNESIKLCESNDEIEKYLMTYQNLLSRIPKWNQTIVLAEQERIIKLCNCSYLEDLITCVHILQLKILSCVRVGNESKKVSIDIPDMTTFIHQIYINIARKLYSNIYLFEIDVPPLEQQRRNREFELMVQTCIMNTVRDKIPVETLLRQYIDETQEIEVTKVEKVMNTTAKPMDNNTNNNTNNTNTNSNNKSFDEINESFDNSVKINTEANSIPNKSEPMNMNTNMNTNMNANKFSFNDSIKTDDIYERKPSISFNPVPSVLEIEGNNNDDSIKIGDESTNTSISFEELDSTPINLDFEEL</sequence>
<dbReference type="EMBL" id="MN738929">
    <property type="protein sequence ID" value="QHT31975.1"/>
    <property type="molecule type" value="Genomic_DNA"/>
</dbReference>
<name>A0A6C0EXK7_9ZZZZ</name>
<evidence type="ECO:0000313" key="2">
    <source>
        <dbReference type="EMBL" id="QHT31975.1"/>
    </source>
</evidence>
<dbReference type="AlphaFoldDB" id="A0A6C0EXK7"/>